<dbReference type="AlphaFoldDB" id="A0A915D4K9"/>
<dbReference type="Proteomes" id="UP000887574">
    <property type="component" value="Unplaced"/>
</dbReference>
<protein>
    <submittedName>
        <fullName evidence="2">Uncharacterized protein</fullName>
    </submittedName>
</protein>
<dbReference type="WBParaSite" id="jg15332">
    <property type="protein sequence ID" value="jg15332"/>
    <property type="gene ID" value="jg15332"/>
</dbReference>
<evidence type="ECO:0000313" key="1">
    <source>
        <dbReference type="Proteomes" id="UP000887574"/>
    </source>
</evidence>
<keyword evidence="1" id="KW-1185">Reference proteome</keyword>
<organism evidence="1 2">
    <name type="scientific">Ditylenchus dipsaci</name>
    <dbReference type="NCBI Taxonomy" id="166011"/>
    <lineage>
        <taxon>Eukaryota</taxon>
        <taxon>Metazoa</taxon>
        <taxon>Ecdysozoa</taxon>
        <taxon>Nematoda</taxon>
        <taxon>Chromadorea</taxon>
        <taxon>Rhabditida</taxon>
        <taxon>Tylenchina</taxon>
        <taxon>Tylenchomorpha</taxon>
        <taxon>Sphaerularioidea</taxon>
        <taxon>Anguinidae</taxon>
        <taxon>Anguininae</taxon>
        <taxon>Ditylenchus</taxon>
    </lineage>
</organism>
<dbReference type="InterPro" id="IPR029048">
    <property type="entry name" value="HSP70_C_sf"/>
</dbReference>
<proteinExistence type="predicted"/>
<dbReference type="SUPFAM" id="SSF100934">
    <property type="entry name" value="Heat shock protein 70kD (HSP70), C-terminal subdomain"/>
    <property type="match status" value="1"/>
</dbReference>
<reference evidence="2" key="1">
    <citation type="submission" date="2022-11" db="UniProtKB">
        <authorList>
            <consortium name="WormBaseParasite"/>
        </authorList>
    </citation>
    <scope>IDENTIFICATION</scope>
</reference>
<accession>A0A915D4K9</accession>
<name>A0A915D4K9_9BILA</name>
<sequence>MKQTMEDEKLKDKLSEDDKKKINEKCAETLAWLDANQTAEKEEFEHHQKSWRVFAIQSSPSCTSLLEELQEACPVVQEVQVEPQVPVALEAQQSKKSTKI</sequence>
<evidence type="ECO:0000313" key="2">
    <source>
        <dbReference type="WBParaSite" id="jg15332"/>
    </source>
</evidence>
<dbReference type="Gene3D" id="1.20.1270.10">
    <property type="match status" value="1"/>
</dbReference>